<dbReference type="InterPro" id="IPR037238">
    <property type="entry name" value="YbiA-like_sf"/>
</dbReference>
<sequence length="155" mass="17599">MSKMSELEIRSNFPWPSCALSNFAKWPFVMDGIQFGGLEGFLQGCKVKNVEQQRRIFGMSGLAAQQAGRAYARAQDRGTLFWLGTPFSRYSTAWKELYESAYFEAALQNKGFRDALQATKGKVLKHSMASHLTECDTILTEKEFIDILNKLRDLL</sequence>
<keyword evidence="2" id="KW-1185">Reference proteome</keyword>
<protein>
    <submittedName>
        <fullName evidence="1">Uncharacterized protein 30.3</fullName>
    </submittedName>
</protein>
<dbReference type="GeneID" id="9384497"/>
<reference evidence="1 2" key="2">
    <citation type="journal article" date="2011" name="Virol. J.">
        <title>Sequence characteristics of T4-like bacteriophage IME08 benome termini revealed by high throughput sequencing.</title>
        <authorList>
            <person name="Jiang X."/>
            <person name="Jiang H."/>
            <person name="Li C."/>
            <person name="Wang S."/>
            <person name="Mi Z."/>
            <person name="An X."/>
            <person name="Chen J."/>
            <person name="Tong Y."/>
        </authorList>
    </citation>
    <scope>NUCLEOTIDE SEQUENCE [LARGE SCALE GENOMIC DNA]</scope>
</reference>
<reference evidence="1 2" key="1">
    <citation type="journal article" date="2011" name="Arch. Virol.">
        <title>The complete genome sequence of a novel T4-like bacteriophage, IME08.</title>
        <authorList>
            <person name="Jiang H."/>
            <person name="Jiang X."/>
            <person name="Wang S."/>
            <person name="Li C."/>
            <person name="Chen B."/>
            <person name="An X."/>
            <person name="Mi Z."/>
            <person name="Chen J."/>
            <person name="Tong Y."/>
        </authorList>
    </citation>
    <scope>NUCLEOTIDE SEQUENCE [LARGE SCALE GENOMIC DNA]</scope>
</reference>
<name>D7RMK6_9CAUD</name>
<dbReference type="Pfam" id="PF08010">
    <property type="entry name" value="Phage_30_3"/>
    <property type="match status" value="1"/>
</dbReference>
<evidence type="ECO:0000313" key="2">
    <source>
        <dbReference type="Proteomes" id="UP000201129"/>
    </source>
</evidence>
<dbReference type="RefSeq" id="YP_003734343.1">
    <property type="nucleotide sequence ID" value="NC_014260.1"/>
</dbReference>
<gene>
    <name evidence="1" type="primary">30.3</name>
</gene>
<dbReference type="EMBL" id="HM071924">
    <property type="protein sequence ID" value="ADI55522.1"/>
    <property type="molecule type" value="Genomic_DNA"/>
</dbReference>
<organism evidence="1 2">
    <name type="scientific">Escherichia phage IME08</name>
    <dbReference type="NCBI Taxonomy" id="698728"/>
    <lineage>
        <taxon>Viruses</taxon>
        <taxon>Duplodnaviria</taxon>
        <taxon>Heunggongvirae</taxon>
        <taxon>Uroviricota</taxon>
        <taxon>Caudoviricetes</taxon>
        <taxon>Pantevenvirales</taxon>
        <taxon>Straboviridae</taxon>
        <taxon>Tevenvirinae</taxon>
        <taxon>Dhakavirus</taxon>
        <taxon>Dhakavirus ime08</taxon>
    </lineage>
</organism>
<accession>D7RMK6</accession>
<dbReference type="KEGG" id="vg:9384497"/>
<dbReference type="InterPro" id="IPR012596">
    <property type="entry name" value="Phage_T4_Y12G"/>
</dbReference>
<dbReference type="SUPFAM" id="SSF143990">
    <property type="entry name" value="YbiA-like"/>
    <property type="match status" value="1"/>
</dbReference>
<dbReference type="Proteomes" id="UP000201129">
    <property type="component" value="Segment"/>
</dbReference>
<evidence type="ECO:0000313" key="1">
    <source>
        <dbReference type="EMBL" id="ADI55522.1"/>
    </source>
</evidence>
<dbReference type="OrthoDB" id="20109at10239"/>
<dbReference type="Gene3D" id="1.10.357.40">
    <property type="entry name" value="YbiA-like"/>
    <property type="match status" value="1"/>
</dbReference>
<proteinExistence type="predicted"/>